<dbReference type="Gene3D" id="2.60.40.10">
    <property type="entry name" value="Immunoglobulins"/>
    <property type="match status" value="1"/>
</dbReference>
<organism evidence="2 3">
    <name type="scientific">Adhaeretor mobilis</name>
    <dbReference type="NCBI Taxonomy" id="1930276"/>
    <lineage>
        <taxon>Bacteria</taxon>
        <taxon>Pseudomonadati</taxon>
        <taxon>Planctomycetota</taxon>
        <taxon>Planctomycetia</taxon>
        <taxon>Pirellulales</taxon>
        <taxon>Lacipirellulaceae</taxon>
        <taxon>Adhaeretor</taxon>
    </lineage>
</organism>
<dbReference type="OrthoDB" id="9872143at2"/>
<evidence type="ECO:0000259" key="1">
    <source>
        <dbReference type="Pfam" id="PF21307"/>
    </source>
</evidence>
<dbReference type="InterPro" id="IPR013783">
    <property type="entry name" value="Ig-like_fold"/>
</dbReference>
<dbReference type="Pfam" id="PF21307">
    <property type="entry name" value="Glyco_hydro_95_C"/>
    <property type="match status" value="1"/>
</dbReference>
<dbReference type="RefSeq" id="WP_145060673.1">
    <property type="nucleotide sequence ID" value="NZ_CP036263.1"/>
</dbReference>
<dbReference type="InterPro" id="IPR013780">
    <property type="entry name" value="Glyco_hydro_b"/>
</dbReference>
<protein>
    <recommendedName>
        <fullName evidence="1">Alpha fucosidase A-like C-terminal domain-containing protein</fullName>
    </recommendedName>
</protein>
<gene>
    <name evidence="2" type="ORF">HG15A2_27730</name>
</gene>
<dbReference type="Proteomes" id="UP000319852">
    <property type="component" value="Chromosome"/>
</dbReference>
<sequence length="199" mass="21733">MSPVAGYRSVIARGNFEVSAQWAGGQASRLEVLSKVGAPLTLRYPNVAQAVIQTTAGQPVNFVDQGRDEARIQTLEGQTYVVIDIPAYCPVAAPSNLKIKRNGQSDQIDLSWSGNADAASYNLYRAVGNAPNCELIASGIKDSNFVFNASDLNQIQQMTSKSYRSAGRWAREQRRGYGDLAAALTRRCAANQEYQKQKR</sequence>
<proteinExistence type="predicted"/>
<dbReference type="Gene3D" id="2.60.40.1180">
    <property type="entry name" value="Golgi alpha-mannosidase II"/>
    <property type="match status" value="1"/>
</dbReference>
<reference evidence="2 3" key="1">
    <citation type="submission" date="2019-02" db="EMBL/GenBank/DDBJ databases">
        <title>Deep-cultivation of Planctomycetes and their phenomic and genomic characterization uncovers novel biology.</title>
        <authorList>
            <person name="Wiegand S."/>
            <person name="Jogler M."/>
            <person name="Boedeker C."/>
            <person name="Pinto D."/>
            <person name="Vollmers J."/>
            <person name="Rivas-Marin E."/>
            <person name="Kohn T."/>
            <person name="Peeters S.H."/>
            <person name="Heuer A."/>
            <person name="Rast P."/>
            <person name="Oberbeckmann S."/>
            <person name="Bunk B."/>
            <person name="Jeske O."/>
            <person name="Meyerdierks A."/>
            <person name="Storesund J.E."/>
            <person name="Kallscheuer N."/>
            <person name="Luecker S."/>
            <person name="Lage O.M."/>
            <person name="Pohl T."/>
            <person name="Merkel B.J."/>
            <person name="Hornburger P."/>
            <person name="Mueller R.-W."/>
            <person name="Bruemmer F."/>
            <person name="Labrenz M."/>
            <person name="Spormann A.M."/>
            <person name="Op den Camp H."/>
            <person name="Overmann J."/>
            <person name="Amann R."/>
            <person name="Jetten M.S.M."/>
            <person name="Mascher T."/>
            <person name="Medema M.H."/>
            <person name="Devos D.P."/>
            <person name="Kaster A.-K."/>
            <person name="Ovreas L."/>
            <person name="Rohde M."/>
            <person name="Galperin M.Y."/>
            <person name="Jogler C."/>
        </authorList>
    </citation>
    <scope>NUCLEOTIDE SEQUENCE [LARGE SCALE GENOMIC DNA]</scope>
    <source>
        <strain evidence="2 3">HG15A2</strain>
    </source>
</reference>
<dbReference type="EMBL" id="CP036263">
    <property type="protein sequence ID" value="QDS99450.1"/>
    <property type="molecule type" value="Genomic_DNA"/>
</dbReference>
<feature type="domain" description="Alpha fucosidase A-like C-terminal" evidence="1">
    <location>
        <begin position="10"/>
        <end position="82"/>
    </location>
</feature>
<evidence type="ECO:0000313" key="2">
    <source>
        <dbReference type="EMBL" id="QDS99450.1"/>
    </source>
</evidence>
<dbReference type="InterPro" id="IPR049053">
    <property type="entry name" value="AFCA-like_C"/>
</dbReference>
<name>A0A517MX43_9BACT</name>
<keyword evidence="3" id="KW-1185">Reference proteome</keyword>
<dbReference type="KEGG" id="amob:HG15A2_27730"/>
<accession>A0A517MX43</accession>
<dbReference type="AlphaFoldDB" id="A0A517MX43"/>
<evidence type="ECO:0000313" key="3">
    <source>
        <dbReference type="Proteomes" id="UP000319852"/>
    </source>
</evidence>